<sequence>MSLQRQARVVAGVALMCLGSASLPALAADASAVTVRANMARILRISAPAATVIVGNPGIADVTIQDPQTLVLTGKSFGQTNLIVLDGMGNPIADTLVEVTIAQSDTVTVYLGSQRTSMSCTPRCNPTIMMGDDPAYTTNQLASSNLVRSATQ</sequence>
<dbReference type="OrthoDB" id="9815749at2"/>
<feature type="domain" description="Pilus formation protein N-terminal" evidence="2">
    <location>
        <begin position="30"/>
        <end position="100"/>
    </location>
</feature>
<keyword evidence="1" id="KW-0732">Signal</keyword>
<dbReference type="EMBL" id="FPKU01000003">
    <property type="protein sequence ID" value="SFZ86439.1"/>
    <property type="molecule type" value="Genomic_DNA"/>
</dbReference>
<organism evidence="3 4">
    <name type="scientific">Devosia enhydra</name>
    <dbReference type="NCBI Taxonomy" id="665118"/>
    <lineage>
        <taxon>Bacteria</taxon>
        <taxon>Pseudomonadati</taxon>
        <taxon>Pseudomonadota</taxon>
        <taxon>Alphaproteobacteria</taxon>
        <taxon>Hyphomicrobiales</taxon>
        <taxon>Devosiaceae</taxon>
        <taxon>Devosia</taxon>
    </lineage>
</organism>
<proteinExistence type="predicted"/>
<dbReference type="RefSeq" id="WP_084603647.1">
    <property type="nucleotide sequence ID" value="NZ_FPKU01000003.1"/>
</dbReference>
<dbReference type="STRING" id="665118.SAMN02983003_3621"/>
<protein>
    <submittedName>
        <fullName evidence="3">Pilus formation protein N terminal region</fullName>
    </submittedName>
</protein>
<evidence type="ECO:0000313" key="3">
    <source>
        <dbReference type="EMBL" id="SFZ86439.1"/>
    </source>
</evidence>
<name>A0A1K2I2H1_9HYPH</name>
<dbReference type="Pfam" id="PF13629">
    <property type="entry name" value="T2SS-T3SS_pil_N"/>
    <property type="match status" value="1"/>
</dbReference>
<keyword evidence="4" id="KW-1185">Reference proteome</keyword>
<feature type="signal peptide" evidence="1">
    <location>
        <begin position="1"/>
        <end position="27"/>
    </location>
</feature>
<accession>A0A1K2I2H1</accession>
<dbReference type="AlphaFoldDB" id="A0A1K2I2H1"/>
<evidence type="ECO:0000259" key="2">
    <source>
        <dbReference type="Pfam" id="PF13629"/>
    </source>
</evidence>
<dbReference type="Proteomes" id="UP000183447">
    <property type="component" value="Unassembled WGS sequence"/>
</dbReference>
<gene>
    <name evidence="3" type="ORF">SAMN02983003_3621</name>
</gene>
<dbReference type="InterPro" id="IPR032789">
    <property type="entry name" value="T2SS-T3SS_pil_N"/>
</dbReference>
<reference evidence="3 4" key="1">
    <citation type="submission" date="2016-11" db="EMBL/GenBank/DDBJ databases">
        <authorList>
            <person name="Jaros S."/>
            <person name="Januszkiewicz K."/>
            <person name="Wedrychowicz H."/>
        </authorList>
    </citation>
    <scope>NUCLEOTIDE SEQUENCE [LARGE SCALE GENOMIC DNA]</scope>
    <source>
        <strain evidence="3 4">ATCC 23634</strain>
    </source>
</reference>
<evidence type="ECO:0000256" key="1">
    <source>
        <dbReference type="SAM" id="SignalP"/>
    </source>
</evidence>
<evidence type="ECO:0000313" key="4">
    <source>
        <dbReference type="Proteomes" id="UP000183447"/>
    </source>
</evidence>
<feature type="chain" id="PRO_5012114473" evidence="1">
    <location>
        <begin position="28"/>
        <end position="152"/>
    </location>
</feature>